<dbReference type="PANTHER" id="PTHR43283:SF7">
    <property type="entry name" value="BETA-LACTAMASE-RELATED DOMAIN-CONTAINING PROTEIN"/>
    <property type="match status" value="1"/>
</dbReference>
<reference evidence="3" key="1">
    <citation type="submission" date="2020-10" db="EMBL/GenBank/DDBJ databases">
        <authorList>
            <person name="Gilroy R."/>
        </authorList>
    </citation>
    <scope>NUCLEOTIDE SEQUENCE</scope>
    <source>
        <strain evidence="3">21143</strain>
    </source>
</reference>
<evidence type="ECO:0000259" key="2">
    <source>
        <dbReference type="Pfam" id="PF00144"/>
    </source>
</evidence>
<dbReference type="InterPro" id="IPR050789">
    <property type="entry name" value="Diverse_Enzym_Activities"/>
</dbReference>
<evidence type="ECO:0000256" key="1">
    <source>
        <dbReference type="SAM" id="Phobius"/>
    </source>
</evidence>
<gene>
    <name evidence="3" type="ORF">IAD06_09700</name>
</gene>
<dbReference type="InterPro" id="IPR001466">
    <property type="entry name" value="Beta-lactam-related"/>
</dbReference>
<sequence length="382" mass="43939">MKKGLKIVFTTGIALTVIYLCLPYYVRQAVIHLYPDINDLELFDKHVVHAPDSSRTWPKATDYNRYRMSAEEEAFLDEMETVAFLVIQHDSIVYENYRNGWNDTLTSNLFSGTKSIVGLLVGIAHEEGYIKSLDDPVSNYLPEFKEGEKSDVTIRNLLTMSAGLSWDESYASLFSLTTQGYYGNNLRELALGLDVVDKPGKQFSYRSGESQVLAFTLEAATGKTISDYAEEKLWRSLQAGHDAYWLLDRENGDEKAFCCFHTTARDAARFGHLMLNNGYWHERPVVPEEYMREALSPASYLLNQWGNGALDYYGFQIWLLHYRDQINPYFRGMLGQYIMAIPSRNAIFVRLGHKCSKEYIREANSDIFDHLDIVMHILDQRE</sequence>
<dbReference type="Gene3D" id="3.40.710.10">
    <property type="entry name" value="DD-peptidase/beta-lactamase superfamily"/>
    <property type="match status" value="1"/>
</dbReference>
<dbReference type="SUPFAM" id="SSF56601">
    <property type="entry name" value="beta-lactamase/transpeptidase-like"/>
    <property type="match status" value="1"/>
</dbReference>
<keyword evidence="1" id="KW-0812">Transmembrane</keyword>
<feature type="transmembrane region" description="Helical" evidence="1">
    <location>
        <begin position="7"/>
        <end position="26"/>
    </location>
</feature>
<dbReference type="Proteomes" id="UP000886722">
    <property type="component" value="Unassembled WGS sequence"/>
</dbReference>
<accession>A0A9D1GG00</accession>
<reference evidence="3" key="2">
    <citation type="journal article" date="2021" name="PeerJ">
        <title>Extensive microbial diversity within the chicken gut microbiome revealed by metagenomics and culture.</title>
        <authorList>
            <person name="Gilroy R."/>
            <person name="Ravi A."/>
            <person name="Getino M."/>
            <person name="Pursley I."/>
            <person name="Horton D.L."/>
            <person name="Alikhan N.F."/>
            <person name="Baker D."/>
            <person name="Gharbi K."/>
            <person name="Hall N."/>
            <person name="Watson M."/>
            <person name="Adriaenssens E.M."/>
            <person name="Foster-Nyarko E."/>
            <person name="Jarju S."/>
            <person name="Secka A."/>
            <person name="Antonio M."/>
            <person name="Oren A."/>
            <person name="Chaudhuri R.R."/>
            <person name="La Ragione R."/>
            <person name="Hildebrand F."/>
            <person name="Pallen M.J."/>
        </authorList>
    </citation>
    <scope>NUCLEOTIDE SEQUENCE</scope>
    <source>
        <strain evidence="3">21143</strain>
    </source>
</reference>
<comment type="caution">
    <text evidence="3">The sequence shown here is derived from an EMBL/GenBank/DDBJ whole genome shotgun (WGS) entry which is preliminary data.</text>
</comment>
<keyword evidence="1" id="KW-0472">Membrane</keyword>
<evidence type="ECO:0000313" key="4">
    <source>
        <dbReference type="Proteomes" id="UP000886722"/>
    </source>
</evidence>
<dbReference type="AlphaFoldDB" id="A0A9D1GG00"/>
<evidence type="ECO:0000313" key="3">
    <source>
        <dbReference type="EMBL" id="HIT40290.1"/>
    </source>
</evidence>
<feature type="domain" description="Beta-lactamase-related" evidence="2">
    <location>
        <begin position="74"/>
        <end position="351"/>
    </location>
</feature>
<organism evidence="3 4">
    <name type="scientific">Candidatus Caccoplasma intestinavium</name>
    <dbReference type="NCBI Taxonomy" id="2840716"/>
    <lineage>
        <taxon>Bacteria</taxon>
        <taxon>Pseudomonadati</taxon>
        <taxon>Bacteroidota</taxon>
        <taxon>Bacteroidia</taxon>
        <taxon>Bacteroidales</taxon>
        <taxon>Bacteroidaceae</taxon>
        <taxon>Bacteroidaceae incertae sedis</taxon>
        <taxon>Candidatus Caccoplasma</taxon>
    </lineage>
</organism>
<dbReference type="InterPro" id="IPR012338">
    <property type="entry name" value="Beta-lactam/transpept-like"/>
</dbReference>
<proteinExistence type="predicted"/>
<dbReference type="GO" id="GO:0016787">
    <property type="term" value="F:hydrolase activity"/>
    <property type="evidence" value="ECO:0007669"/>
    <property type="project" value="UniProtKB-KW"/>
</dbReference>
<name>A0A9D1GG00_9BACT</name>
<dbReference type="EMBL" id="DVKT01000071">
    <property type="protein sequence ID" value="HIT40290.1"/>
    <property type="molecule type" value="Genomic_DNA"/>
</dbReference>
<dbReference type="Pfam" id="PF00144">
    <property type="entry name" value="Beta-lactamase"/>
    <property type="match status" value="1"/>
</dbReference>
<keyword evidence="1" id="KW-1133">Transmembrane helix</keyword>
<dbReference type="PANTHER" id="PTHR43283">
    <property type="entry name" value="BETA-LACTAMASE-RELATED"/>
    <property type="match status" value="1"/>
</dbReference>
<protein>
    <submittedName>
        <fullName evidence="3">Serine hydrolase</fullName>
    </submittedName>
</protein>
<keyword evidence="3" id="KW-0378">Hydrolase</keyword>